<reference evidence="2" key="1">
    <citation type="submission" date="2019-05" db="EMBL/GenBank/DDBJ databases">
        <title>Isolation, diversity and antifungal activity of Actinobacteria from wheat.</title>
        <authorList>
            <person name="Yu B."/>
        </authorList>
    </citation>
    <scope>NUCLEOTIDE SEQUENCE [LARGE SCALE GENOMIC DNA]</scope>
    <source>
        <strain evidence="2">NEAU-HEGS1-5</strain>
    </source>
</reference>
<comment type="caution">
    <text evidence="2">The sequence shown here is derived from an EMBL/GenBank/DDBJ whole genome shotgun (WGS) entry which is preliminary data.</text>
</comment>
<feature type="region of interest" description="Disordered" evidence="1">
    <location>
        <begin position="194"/>
        <end position="223"/>
    </location>
</feature>
<dbReference type="OrthoDB" id="8480367at2"/>
<accession>A0A5R8ZEC3</accession>
<feature type="region of interest" description="Disordered" evidence="1">
    <location>
        <begin position="111"/>
        <end position="134"/>
    </location>
</feature>
<proteinExistence type="predicted"/>
<name>A0A5R8ZEC3_9ACTN</name>
<evidence type="ECO:0000313" key="2">
    <source>
        <dbReference type="EMBL" id="TLP64163.1"/>
    </source>
</evidence>
<protein>
    <submittedName>
        <fullName evidence="2">DUF3710 domain-containing protein</fullName>
    </submittedName>
</protein>
<dbReference type="AlphaFoldDB" id="A0A5R8ZEC3"/>
<evidence type="ECO:0000256" key="1">
    <source>
        <dbReference type="SAM" id="MobiDB-lite"/>
    </source>
</evidence>
<feature type="region of interest" description="Disordered" evidence="1">
    <location>
        <begin position="1"/>
        <end position="34"/>
    </location>
</feature>
<organism evidence="2 3">
    <name type="scientific">Microbispora triticiradicis</name>
    <dbReference type="NCBI Taxonomy" id="2200763"/>
    <lineage>
        <taxon>Bacteria</taxon>
        <taxon>Bacillati</taxon>
        <taxon>Actinomycetota</taxon>
        <taxon>Actinomycetes</taxon>
        <taxon>Streptosporangiales</taxon>
        <taxon>Streptosporangiaceae</taxon>
        <taxon>Microbispora</taxon>
    </lineage>
</organism>
<dbReference type="EMBL" id="VANP01000002">
    <property type="protein sequence ID" value="TLP64163.1"/>
    <property type="molecule type" value="Genomic_DNA"/>
</dbReference>
<evidence type="ECO:0000313" key="3">
    <source>
        <dbReference type="Proteomes" id="UP000309033"/>
    </source>
</evidence>
<sequence length="223" mass="24308">MFRRRRRAEEETAPAVVREDGPATARATGPWDAADDYPEAERVDLGGLRLPVDPRFEIQLRVDGDQITGVIVLLGESLLQVQAVAAPKRNGIWDEMRADAVRDVTAAGGALEERDGPFGPELVGRAPAQGQTEPQPVRFLGVDGPRWFLQAVISGPAASGGEAGDVLEDVVRGIVVVRGDEPMPPREVIPLRLPVDRQPADEQAPHRDELRPFERGPEISEIR</sequence>
<keyword evidence="3" id="KW-1185">Reference proteome</keyword>
<dbReference type="Proteomes" id="UP000309033">
    <property type="component" value="Unassembled WGS sequence"/>
</dbReference>
<dbReference type="InterPro" id="IPR022183">
    <property type="entry name" value="DUF3710"/>
</dbReference>
<dbReference type="Pfam" id="PF12502">
    <property type="entry name" value="DUF3710"/>
    <property type="match status" value="1"/>
</dbReference>
<gene>
    <name evidence="2" type="ORF">FED44_05380</name>
</gene>